<feature type="region of interest" description="Disordered" evidence="5">
    <location>
        <begin position="805"/>
        <end position="908"/>
    </location>
</feature>
<feature type="region of interest" description="Disordered" evidence="5">
    <location>
        <begin position="1343"/>
        <end position="1371"/>
    </location>
</feature>
<feature type="compositionally biased region" description="Low complexity" evidence="5">
    <location>
        <begin position="102"/>
        <end position="125"/>
    </location>
</feature>
<feature type="compositionally biased region" description="Basic and acidic residues" evidence="5">
    <location>
        <begin position="1545"/>
        <end position="1576"/>
    </location>
</feature>
<dbReference type="SUPFAM" id="SSF82199">
    <property type="entry name" value="SET domain"/>
    <property type="match status" value="1"/>
</dbReference>
<dbReference type="InterPro" id="IPR001965">
    <property type="entry name" value="Znf_PHD"/>
</dbReference>
<keyword evidence="8" id="KW-1185">Reference proteome</keyword>
<dbReference type="OrthoDB" id="1928087at2759"/>
<dbReference type="Pfam" id="PF00856">
    <property type="entry name" value="SET"/>
    <property type="match status" value="1"/>
</dbReference>
<evidence type="ECO:0000256" key="5">
    <source>
        <dbReference type="SAM" id="MobiDB-lite"/>
    </source>
</evidence>
<evidence type="ECO:0000313" key="8">
    <source>
        <dbReference type="Proteomes" id="UP000008743"/>
    </source>
</evidence>
<keyword evidence="4" id="KW-0156">Chromatin regulator</keyword>
<feature type="compositionally biased region" description="Low complexity" evidence="5">
    <location>
        <begin position="1514"/>
        <end position="1535"/>
    </location>
</feature>
<dbReference type="GO" id="GO:0034967">
    <property type="term" value="C:Set3 complex"/>
    <property type="evidence" value="ECO:0007669"/>
    <property type="project" value="TreeGrafter"/>
</dbReference>
<dbReference type="FunFam" id="3.30.40.10:FF:000150">
    <property type="entry name" value="Inactive histone-lysine N-methyltransferase 2E"/>
    <property type="match status" value="1"/>
</dbReference>
<dbReference type="OMA" id="HIECMGI"/>
<dbReference type="Gene3D" id="3.30.40.10">
    <property type="entry name" value="Zinc/RING finger domain, C3HC4 (zinc finger)"/>
    <property type="match status" value="1"/>
</dbReference>
<dbReference type="PROSITE" id="PS50280">
    <property type="entry name" value="SET"/>
    <property type="match status" value="1"/>
</dbReference>
<feature type="region of interest" description="Disordered" evidence="5">
    <location>
        <begin position="750"/>
        <end position="786"/>
    </location>
</feature>
<feature type="compositionally biased region" description="Polar residues" evidence="5">
    <location>
        <begin position="1348"/>
        <end position="1357"/>
    </location>
</feature>
<dbReference type="InterPro" id="IPR019786">
    <property type="entry name" value="Zinc_finger_PHD-type_CS"/>
</dbReference>
<dbReference type="InterPro" id="IPR001214">
    <property type="entry name" value="SET_dom"/>
</dbReference>
<evidence type="ECO:0000313" key="7">
    <source>
        <dbReference type="EMBL" id="KJE91036.1"/>
    </source>
</evidence>
<dbReference type="Gene3D" id="2.170.270.10">
    <property type="entry name" value="SET domain"/>
    <property type="match status" value="1"/>
</dbReference>
<dbReference type="CDD" id="cd10529">
    <property type="entry name" value="SET_SETD5-like"/>
    <property type="match status" value="1"/>
</dbReference>
<dbReference type="InterPro" id="IPR011011">
    <property type="entry name" value="Znf_FYVE_PHD"/>
</dbReference>
<accession>A0A0D2U7D3</accession>
<feature type="compositionally biased region" description="Basic and acidic residues" evidence="5">
    <location>
        <begin position="1592"/>
        <end position="1632"/>
    </location>
</feature>
<dbReference type="GO" id="GO:0070210">
    <property type="term" value="C:Rpd3L-Expanded complex"/>
    <property type="evidence" value="ECO:0007669"/>
    <property type="project" value="TreeGrafter"/>
</dbReference>
<feature type="domain" description="SET" evidence="6">
    <location>
        <begin position="491"/>
        <end position="645"/>
    </location>
</feature>
<feature type="compositionally biased region" description="Polar residues" evidence="5">
    <location>
        <begin position="243"/>
        <end position="254"/>
    </location>
</feature>
<dbReference type="InterPro" id="IPR046341">
    <property type="entry name" value="SET_dom_sf"/>
</dbReference>
<dbReference type="PROSITE" id="PS01359">
    <property type="entry name" value="ZF_PHD_1"/>
    <property type="match status" value="1"/>
</dbReference>
<dbReference type="GO" id="GO:0006355">
    <property type="term" value="P:regulation of DNA-templated transcription"/>
    <property type="evidence" value="ECO:0007669"/>
    <property type="project" value="TreeGrafter"/>
</dbReference>
<dbReference type="InterPro" id="IPR013083">
    <property type="entry name" value="Znf_RING/FYVE/PHD"/>
</dbReference>
<evidence type="ECO:0000256" key="1">
    <source>
        <dbReference type="ARBA" id="ARBA00022723"/>
    </source>
</evidence>
<dbReference type="SMART" id="SM00317">
    <property type="entry name" value="SET"/>
    <property type="match status" value="1"/>
</dbReference>
<feature type="region of interest" description="Disordered" evidence="5">
    <location>
        <begin position="1248"/>
        <end position="1290"/>
    </location>
</feature>
<feature type="region of interest" description="Disordered" evidence="5">
    <location>
        <begin position="345"/>
        <end position="368"/>
    </location>
</feature>
<dbReference type="PhylomeDB" id="A0A0D2U7D3"/>
<dbReference type="STRING" id="595528.A0A0D2U7D3"/>
<dbReference type="InParanoid" id="A0A0D2U7D3"/>
<dbReference type="PANTHER" id="PTHR46462:SF3">
    <property type="entry name" value="UPSET, ISOFORM A"/>
    <property type="match status" value="1"/>
</dbReference>
<proteinExistence type="predicted"/>
<sequence length="1632" mass="170159">MAKSSTASVAGTDGGGGGTPPELPDSATAAATPAAAAALTPSALVQQLHAQQMLANNRQPPSTPVGAGAGKQGPPSSGSRSKPRNSASTSSSNTSKPKRPRSGASASKAPGAAAGKSGTAARKSGPAGTSAQPCAENSDDEQAEDSFQGEYVTRCICGFSHDDGFMICCDRCEVWQHLDCMGLKSGRLPETYYCEHCSPRDVNKSRAMLLQMRKRESMNSSDLSDDEGSAVPPPPPSSRSTPGNASRQRSLSTTVVPVVVAAPPPPPPPSDFASRLLRPLPNGHHSPTVNIEDDVDDSPSAADAPQPDLTSGADVTPLVNSSTTVPPPRLSSALASRLTPLVIPPSTTSKELSSLSTANSTDSVSPSVGELPRMEMCWEALPSNPFNALHQSIQQCIVENEDARAILADEVARLDAERHASRVNVTTDKTSQAPSTESMETDAQATAAAQGVSEPQVILPRDASDVETVLLDASQYNPVSSTLFCNGAPAPVLSIEPVGPNQQRKGVLVADNVSVGRFLCEFLGEITTPAAALHCHEAALAQLRSELVSFAPQHAELADSISPSSVPLPYALFHPRLGLCIDATRHGNDARFIRRSCTPTAQLKQLLVVGDFAPDSSTALPNRLHFGIFAASDMVKGAEVTLAFDFPVDDARFPVECACTSANCAMSDWRQRMLAERSFPGLISSQDALQRKRRASVSQDDQQVLKRMRMISETGTELDADANKSAALDAELVKSEPSDSAPMDTADHALVSSQDASSQHESSAPSSAVPVIETRSPLLDMDPKKMTREERKMYALLKQFEKVEAKQQAANKNAAGSTTPTHNGHAAAMRRTSTTASPAPQRKRGAEAPATPQQAPGASAPPMTPSDAELNRKRSHTAMALPSGTSAPPTPLATPRATSRSRLPSVDASSRPLVLTVAMLNADTSLFPVIETDSPPCTPTRARVLQLAHMSPAAVGVSSATSTSTPATLSGSISQSVFAFPASSTAAPTANAVEAGVTSSRESPAPLVAARFGKKAWAREFAATEQNGSVPSPLASPSVSGSGLSTPVATPLSLKSDMVQPLFEHHHFPLVPVHELLANPASPAGRGKKAWLRDFLDKDTAPPRVVPTSLSMTSGLPSLPFAMEVESSSSTSTLPLPLSSSFVVADASQSLGASSMNVVAPLESSSGSSILLQASSSVAAATPLVASQPSSLEPPSSVDLTNNLPQQGEVHSLAPTQSLPSSLPDTLAAASAPVVSLDGSFAADAALSAPRAAPNTPTKKKLNLGDYFKRKSAPGETPLETPSSESLPPVFPPSASLSASLPVVAEAAVPQSVAKQALPPLPAAVVAPTNSMVMVEDAAAGGAGASSLDRSTISLGQPTMPRPGASAALESNGLDHSSINILERMHQPLSAAPPSTLSATPSASAPSSATSASSTSTSAAPAGMSNVFAGSGFGFPSFGAFQSAPAQAPQQQPRPSGPSGPSTPGQQPAFGAPFMNAGMPTGFPPSSHPMAMNAFNQGPMPGQPPAFGMPMSAGAPGHHGWQGHPQQQQPHNMPPFDWNGSGRGGMDHREAGRDFNADRADSYRGGRPSFDRDFRGAPRGRPYHGNMPYSRDSVERDRDRDQRERERDRDRERDMRDRDRERELRERDRERV</sequence>
<evidence type="ECO:0000259" key="6">
    <source>
        <dbReference type="PROSITE" id="PS50280"/>
    </source>
</evidence>
<feature type="compositionally biased region" description="Low complexity" evidence="5">
    <location>
        <begin position="1276"/>
        <end position="1290"/>
    </location>
</feature>
<feature type="compositionally biased region" description="Low complexity" evidence="5">
    <location>
        <begin position="826"/>
        <end position="839"/>
    </location>
</feature>
<evidence type="ECO:0000256" key="4">
    <source>
        <dbReference type="ARBA" id="ARBA00022853"/>
    </source>
</evidence>
<dbReference type="RefSeq" id="XP_004348987.1">
    <property type="nucleotide sequence ID" value="XM_004348937.2"/>
</dbReference>
<dbReference type="GO" id="GO:0008270">
    <property type="term" value="F:zinc ion binding"/>
    <property type="evidence" value="ECO:0007669"/>
    <property type="project" value="UniProtKB-KW"/>
</dbReference>
<gene>
    <name evidence="7" type="ORF">CAOG_002237</name>
</gene>
<feature type="compositionally biased region" description="Low complexity" evidence="5">
    <location>
        <begin position="298"/>
        <end position="308"/>
    </location>
</feature>
<dbReference type="SMART" id="SM00249">
    <property type="entry name" value="PHD"/>
    <property type="match status" value="1"/>
</dbReference>
<feature type="compositionally biased region" description="Low complexity" evidence="5">
    <location>
        <begin position="806"/>
        <end position="815"/>
    </location>
</feature>
<feature type="region of interest" description="Disordered" evidence="5">
    <location>
        <begin position="1440"/>
        <end position="1483"/>
    </location>
</feature>
<keyword evidence="3" id="KW-0862">Zinc</keyword>
<feature type="region of interest" description="Disordered" evidence="5">
    <location>
        <begin position="1391"/>
        <end position="1420"/>
    </location>
</feature>
<evidence type="ECO:0000256" key="3">
    <source>
        <dbReference type="ARBA" id="ARBA00022833"/>
    </source>
</evidence>
<feature type="compositionally biased region" description="Low complexity" evidence="5">
    <location>
        <begin position="1440"/>
        <end position="1469"/>
    </location>
</feature>
<feature type="region of interest" description="Disordered" evidence="5">
    <location>
        <begin position="1"/>
        <end position="142"/>
    </location>
</feature>
<dbReference type="EMBL" id="KE346362">
    <property type="protein sequence ID" value="KJE91036.1"/>
    <property type="molecule type" value="Genomic_DNA"/>
</dbReference>
<feature type="compositionally biased region" description="Low complexity" evidence="5">
    <location>
        <begin position="752"/>
        <end position="768"/>
    </location>
</feature>
<protein>
    <recommendedName>
        <fullName evidence="6">SET domain-containing protein</fullName>
    </recommendedName>
</protein>
<feature type="compositionally biased region" description="Polar residues" evidence="5">
    <location>
        <begin position="48"/>
        <end position="60"/>
    </location>
</feature>
<dbReference type="GO" id="GO:0006325">
    <property type="term" value="P:chromatin organization"/>
    <property type="evidence" value="ECO:0007669"/>
    <property type="project" value="UniProtKB-KW"/>
</dbReference>
<name>A0A0D2U7D3_CAPO3</name>
<dbReference type="Pfam" id="PF20826">
    <property type="entry name" value="PHD_5"/>
    <property type="match status" value="1"/>
</dbReference>
<dbReference type="PANTHER" id="PTHR46462">
    <property type="entry name" value="UPSET, ISOFORM A"/>
    <property type="match status" value="1"/>
</dbReference>
<feature type="compositionally biased region" description="Low complexity" evidence="5">
    <location>
        <begin position="26"/>
        <end position="44"/>
    </location>
</feature>
<feature type="compositionally biased region" description="Low complexity" evidence="5">
    <location>
        <begin position="346"/>
        <end position="357"/>
    </location>
</feature>
<dbReference type="CDD" id="cd15550">
    <property type="entry name" value="PHD_MLL5"/>
    <property type="match status" value="1"/>
</dbReference>
<feature type="region of interest" description="Disordered" evidence="5">
    <location>
        <begin position="215"/>
        <end position="331"/>
    </location>
</feature>
<dbReference type="SUPFAM" id="SSF57903">
    <property type="entry name" value="FYVE/PHD zinc finger"/>
    <property type="match status" value="1"/>
</dbReference>
<dbReference type="eggNOG" id="KOG1844">
    <property type="taxonomic scope" value="Eukaryota"/>
</dbReference>
<keyword evidence="1" id="KW-0479">Metal-binding</keyword>
<organism evidence="7 8">
    <name type="scientific">Capsaspora owczarzaki (strain ATCC 30864)</name>
    <dbReference type="NCBI Taxonomy" id="595528"/>
    <lineage>
        <taxon>Eukaryota</taxon>
        <taxon>Filasterea</taxon>
        <taxon>Capsaspora</taxon>
    </lineage>
</organism>
<reference evidence="8" key="1">
    <citation type="submission" date="2011-02" db="EMBL/GenBank/DDBJ databases">
        <title>The Genome Sequence of Capsaspora owczarzaki ATCC 30864.</title>
        <authorList>
            <person name="Russ C."/>
            <person name="Cuomo C."/>
            <person name="Burger G."/>
            <person name="Gray M.W."/>
            <person name="Holland P.W.H."/>
            <person name="King N."/>
            <person name="Lang F.B.F."/>
            <person name="Roger A.J."/>
            <person name="Ruiz-Trillo I."/>
            <person name="Young S.K."/>
            <person name="Zeng Q."/>
            <person name="Gargeya S."/>
            <person name="Alvarado L."/>
            <person name="Berlin A."/>
            <person name="Chapman S.B."/>
            <person name="Chen Z."/>
            <person name="Freedman E."/>
            <person name="Gellesch M."/>
            <person name="Goldberg J."/>
            <person name="Griggs A."/>
            <person name="Gujja S."/>
            <person name="Heilman E."/>
            <person name="Heiman D."/>
            <person name="Howarth C."/>
            <person name="Mehta T."/>
            <person name="Neiman D."/>
            <person name="Pearson M."/>
            <person name="Roberts A."/>
            <person name="Saif S."/>
            <person name="Shea T."/>
            <person name="Shenoy N."/>
            <person name="Sisk P."/>
            <person name="Stolte C."/>
            <person name="Sykes S."/>
            <person name="White J."/>
            <person name="Yandava C."/>
            <person name="Haas B."/>
            <person name="Nusbaum C."/>
            <person name="Birren B."/>
        </authorList>
    </citation>
    <scope>NUCLEOTIDE SEQUENCE</scope>
    <source>
        <strain evidence="8">ATCC 30864</strain>
    </source>
</reference>
<keyword evidence="2" id="KW-0863">Zinc-finger</keyword>
<feature type="compositionally biased region" description="Low complexity" evidence="5">
    <location>
        <begin position="72"/>
        <end position="95"/>
    </location>
</feature>
<dbReference type="Proteomes" id="UP000008743">
    <property type="component" value="Unassembled WGS sequence"/>
</dbReference>
<evidence type="ECO:0000256" key="2">
    <source>
        <dbReference type="ARBA" id="ARBA00022771"/>
    </source>
</evidence>
<feature type="compositionally biased region" description="Low complexity" evidence="5">
    <location>
        <begin position="880"/>
        <end position="900"/>
    </location>
</feature>
<feature type="region of interest" description="Disordered" evidence="5">
    <location>
        <begin position="1511"/>
        <end position="1632"/>
    </location>
</feature>